<keyword evidence="4" id="KW-1185">Reference proteome</keyword>
<name>A0A5J9SR47_9POAL</name>
<dbReference type="InterPro" id="IPR013094">
    <property type="entry name" value="AB_hydrolase_3"/>
</dbReference>
<feature type="chain" id="PRO_5023835919" description="Alpha/beta hydrolase fold-3 domain-containing protein" evidence="1">
    <location>
        <begin position="20"/>
        <end position="153"/>
    </location>
</feature>
<dbReference type="Pfam" id="PF07859">
    <property type="entry name" value="Abhydrolase_3"/>
    <property type="match status" value="1"/>
</dbReference>
<evidence type="ECO:0000313" key="4">
    <source>
        <dbReference type="Proteomes" id="UP000324897"/>
    </source>
</evidence>
<comment type="caution">
    <text evidence="3">The sequence shown here is derived from an EMBL/GenBank/DDBJ whole genome shotgun (WGS) entry which is preliminary data.</text>
</comment>
<feature type="non-terminal residue" evidence="3">
    <location>
        <position position="1"/>
    </location>
</feature>
<dbReference type="GO" id="GO:0016787">
    <property type="term" value="F:hydrolase activity"/>
    <property type="evidence" value="ECO:0007669"/>
    <property type="project" value="InterPro"/>
</dbReference>
<dbReference type="InterPro" id="IPR029058">
    <property type="entry name" value="AB_hydrolase_fold"/>
</dbReference>
<dbReference type="Gramene" id="TVU01451">
    <property type="protein sequence ID" value="TVU01451"/>
    <property type="gene ID" value="EJB05_53101"/>
</dbReference>
<sequence length="153" mass="16173">MASAAFVALLLVAVALCSALVGAREAARSVIKGVALLDPYFLGKYVAPSAARAWGFICAGKYGMDHPYVNPTALPAPAWRRLATARVLMTVSDRDGLGPWQRAYVDALRGSGWGGESKLYVTPGVGHCFFLNNLESPKAAMHMATLAAFVNSS</sequence>
<proteinExistence type="predicted"/>
<evidence type="ECO:0000313" key="3">
    <source>
        <dbReference type="EMBL" id="TVU01451.1"/>
    </source>
</evidence>
<dbReference type="Proteomes" id="UP000324897">
    <property type="component" value="Unassembled WGS sequence"/>
</dbReference>
<evidence type="ECO:0000256" key="1">
    <source>
        <dbReference type="SAM" id="SignalP"/>
    </source>
</evidence>
<feature type="domain" description="Alpha/beta hydrolase fold-3" evidence="2">
    <location>
        <begin position="49"/>
        <end position="130"/>
    </location>
</feature>
<dbReference type="EMBL" id="RWGY01000445">
    <property type="protein sequence ID" value="TVU01451.1"/>
    <property type="molecule type" value="Genomic_DNA"/>
</dbReference>
<dbReference type="AlphaFoldDB" id="A0A5J9SR47"/>
<gene>
    <name evidence="3" type="ORF">EJB05_53101</name>
</gene>
<dbReference type="OrthoDB" id="408631at2759"/>
<feature type="signal peptide" evidence="1">
    <location>
        <begin position="1"/>
        <end position="19"/>
    </location>
</feature>
<evidence type="ECO:0000259" key="2">
    <source>
        <dbReference type="Pfam" id="PF07859"/>
    </source>
</evidence>
<dbReference type="SUPFAM" id="SSF53474">
    <property type="entry name" value="alpha/beta-Hydrolases"/>
    <property type="match status" value="1"/>
</dbReference>
<accession>A0A5J9SR47</accession>
<organism evidence="3 4">
    <name type="scientific">Eragrostis curvula</name>
    <name type="common">weeping love grass</name>
    <dbReference type="NCBI Taxonomy" id="38414"/>
    <lineage>
        <taxon>Eukaryota</taxon>
        <taxon>Viridiplantae</taxon>
        <taxon>Streptophyta</taxon>
        <taxon>Embryophyta</taxon>
        <taxon>Tracheophyta</taxon>
        <taxon>Spermatophyta</taxon>
        <taxon>Magnoliopsida</taxon>
        <taxon>Liliopsida</taxon>
        <taxon>Poales</taxon>
        <taxon>Poaceae</taxon>
        <taxon>PACMAD clade</taxon>
        <taxon>Chloridoideae</taxon>
        <taxon>Eragrostideae</taxon>
        <taxon>Eragrostidinae</taxon>
        <taxon>Eragrostis</taxon>
    </lineage>
</organism>
<protein>
    <recommendedName>
        <fullName evidence="2">Alpha/beta hydrolase fold-3 domain-containing protein</fullName>
    </recommendedName>
</protein>
<dbReference type="Gene3D" id="3.40.50.1820">
    <property type="entry name" value="alpha/beta hydrolase"/>
    <property type="match status" value="1"/>
</dbReference>
<keyword evidence="1" id="KW-0732">Signal</keyword>
<reference evidence="3 4" key="1">
    <citation type="journal article" date="2019" name="Sci. Rep.">
        <title>A high-quality genome of Eragrostis curvula grass provides insights into Poaceae evolution and supports new strategies to enhance forage quality.</title>
        <authorList>
            <person name="Carballo J."/>
            <person name="Santos B.A.C.M."/>
            <person name="Zappacosta D."/>
            <person name="Garbus I."/>
            <person name="Selva J.P."/>
            <person name="Gallo C.A."/>
            <person name="Diaz A."/>
            <person name="Albertini E."/>
            <person name="Caccamo M."/>
            <person name="Echenique V."/>
        </authorList>
    </citation>
    <scope>NUCLEOTIDE SEQUENCE [LARGE SCALE GENOMIC DNA]</scope>
    <source>
        <strain evidence="4">cv. Victoria</strain>
        <tissue evidence="3">Leaf</tissue>
    </source>
</reference>